<name>A0ABR2MF72_9ASPA</name>
<feature type="compositionally biased region" description="Acidic residues" evidence="1">
    <location>
        <begin position="160"/>
        <end position="173"/>
    </location>
</feature>
<dbReference type="Proteomes" id="UP001412067">
    <property type="component" value="Unassembled WGS sequence"/>
</dbReference>
<gene>
    <name evidence="2" type="ORF">KSP40_PGU010519</name>
</gene>
<evidence type="ECO:0000313" key="3">
    <source>
        <dbReference type="Proteomes" id="UP001412067"/>
    </source>
</evidence>
<accession>A0ABR2MF72</accession>
<feature type="region of interest" description="Disordered" evidence="1">
    <location>
        <begin position="150"/>
        <end position="173"/>
    </location>
</feature>
<evidence type="ECO:0000313" key="2">
    <source>
        <dbReference type="EMBL" id="KAK8962284.1"/>
    </source>
</evidence>
<evidence type="ECO:0000256" key="1">
    <source>
        <dbReference type="SAM" id="MobiDB-lite"/>
    </source>
</evidence>
<keyword evidence="3" id="KW-1185">Reference proteome</keyword>
<proteinExistence type="predicted"/>
<comment type="caution">
    <text evidence="2">The sequence shown here is derived from an EMBL/GenBank/DDBJ whole genome shotgun (WGS) entry which is preliminary data.</text>
</comment>
<organism evidence="2 3">
    <name type="scientific">Platanthera guangdongensis</name>
    <dbReference type="NCBI Taxonomy" id="2320717"/>
    <lineage>
        <taxon>Eukaryota</taxon>
        <taxon>Viridiplantae</taxon>
        <taxon>Streptophyta</taxon>
        <taxon>Embryophyta</taxon>
        <taxon>Tracheophyta</taxon>
        <taxon>Spermatophyta</taxon>
        <taxon>Magnoliopsida</taxon>
        <taxon>Liliopsida</taxon>
        <taxon>Asparagales</taxon>
        <taxon>Orchidaceae</taxon>
        <taxon>Orchidoideae</taxon>
        <taxon>Orchideae</taxon>
        <taxon>Orchidinae</taxon>
        <taxon>Platanthera</taxon>
    </lineage>
</organism>
<sequence>MRRTKGRWLLAWQTEKMNRRNFLRAMSRRSELLRGLSSAHSWLLLSLMCFWLQGTTWRRHIMCNRAIEKARSPEFFSLEWDLHMKAHSTFPLAMHKEAATIEEEPPSSLVEAPLCPIISIVGSSSEPSSTAPLYFFASSMPIIETTQLQDCPAPSGGVQLEEDTGEEEPPTSV</sequence>
<dbReference type="EMBL" id="JBBWWR010000008">
    <property type="protein sequence ID" value="KAK8962284.1"/>
    <property type="molecule type" value="Genomic_DNA"/>
</dbReference>
<protein>
    <submittedName>
        <fullName evidence="2">Uncharacterized protein</fullName>
    </submittedName>
</protein>
<reference evidence="2 3" key="1">
    <citation type="journal article" date="2022" name="Nat. Plants">
        <title>Genomes of leafy and leafless Platanthera orchids illuminate the evolution of mycoheterotrophy.</title>
        <authorList>
            <person name="Li M.H."/>
            <person name="Liu K.W."/>
            <person name="Li Z."/>
            <person name="Lu H.C."/>
            <person name="Ye Q.L."/>
            <person name="Zhang D."/>
            <person name="Wang J.Y."/>
            <person name="Li Y.F."/>
            <person name="Zhong Z.M."/>
            <person name="Liu X."/>
            <person name="Yu X."/>
            <person name="Liu D.K."/>
            <person name="Tu X.D."/>
            <person name="Liu B."/>
            <person name="Hao Y."/>
            <person name="Liao X.Y."/>
            <person name="Jiang Y.T."/>
            <person name="Sun W.H."/>
            <person name="Chen J."/>
            <person name="Chen Y.Q."/>
            <person name="Ai Y."/>
            <person name="Zhai J.W."/>
            <person name="Wu S.S."/>
            <person name="Zhou Z."/>
            <person name="Hsiao Y.Y."/>
            <person name="Wu W.L."/>
            <person name="Chen Y.Y."/>
            <person name="Lin Y.F."/>
            <person name="Hsu J.L."/>
            <person name="Li C.Y."/>
            <person name="Wang Z.W."/>
            <person name="Zhao X."/>
            <person name="Zhong W.Y."/>
            <person name="Ma X.K."/>
            <person name="Ma L."/>
            <person name="Huang J."/>
            <person name="Chen G.Z."/>
            <person name="Huang M.Z."/>
            <person name="Huang L."/>
            <person name="Peng D.H."/>
            <person name="Luo Y.B."/>
            <person name="Zou S.Q."/>
            <person name="Chen S.P."/>
            <person name="Lan S."/>
            <person name="Tsai W.C."/>
            <person name="Van de Peer Y."/>
            <person name="Liu Z.J."/>
        </authorList>
    </citation>
    <scope>NUCLEOTIDE SEQUENCE [LARGE SCALE GENOMIC DNA]</scope>
    <source>
        <strain evidence="2">Lor288</strain>
    </source>
</reference>